<proteinExistence type="inferred from homology"/>
<dbReference type="RefSeq" id="WP_048642803.1">
    <property type="nucleotide sequence ID" value="NZ_CAXBGM010000094.1"/>
</dbReference>
<name>A0A0H4PI91_9BACT</name>
<dbReference type="STRING" id="320787.CA2015_3211"/>
<dbReference type="GO" id="GO:0030313">
    <property type="term" value="C:cell envelope"/>
    <property type="evidence" value="ECO:0007669"/>
    <property type="project" value="UniProtKB-SubCell"/>
</dbReference>
<dbReference type="InterPro" id="IPR006143">
    <property type="entry name" value="RND_pump_MFP"/>
</dbReference>
<dbReference type="GO" id="GO:0005886">
    <property type="term" value="C:plasma membrane"/>
    <property type="evidence" value="ECO:0007669"/>
    <property type="project" value="TreeGrafter"/>
</dbReference>
<dbReference type="Gene3D" id="2.40.420.20">
    <property type="match status" value="1"/>
</dbReference>
<dbReference type="KEGG" id="camu:CA2015_3211"/>
<dbReference type="PATRIC" id="fig|320787.5.peg.3507"/>
<evidence type="ECO:0000259" key="3">
    <source>
        <dbReference type="Pfam" id="PF25917"/>
    </source>
</evidence>
<dbReference type="Pfam" id="PF25876">
    <property type="entry name" value="HH_MFP_RND"/>
    <property type="match status" value="1"/>
</dbReference>
<reference evidence="5 6" key="1">
    <citation type="submission" date="2015-07" db="EMBL/GenBank/DDBJ databases">
        <authorList>
            <person name="Kim K.M."/>
        </authorList>
    </citation>
    <scope>NUCLEOTIDE SEQUENCE [LARGE SCALE GENOMIC DNA]</scope>
    <source>
        <strain evidence="5 6">KCTC 12363</strain>
    </source>
</reference>
<comment type="similarity">
    <text evidence="1">Belongs to the membrane fusion protein (MFP) (TC 8.A.1) family.</text>
</comment>
<dbReference type="EMBL" id="CP012040">
    <property type="protein sequence ID" value="AKP52608.1"/>
    <property type="molecule type" value="Genomic_DNA"/>
</dbReference>
<dbReference type="PANTHER" id="PTHR30158:SF23">
    <property type="entry name" value="MULTIDRUG RESISTANCE PROTEIN MEXA"/>
    <property type="match status" value="1"/>
</dbReference>
<dbReference type="NCBIfam" id="TIGR01730">
    <property type="entry name" value="RND_mfp"/>
    <property type="match status" value="1"/>
</dbReference>
<dbReference type="Proteomes" id="UP000036520">
    <property type="component" value="Chromosome"/>
</dbReference>
<dbReference type="Gene3D" id="2.40.30.170">
    <property type="match status" value="1"/>
</dbReference>
<evidence type="ECO:0000256" key="1">
    <source>
        <dbReference type="ARBA" id="ARBA00009477"/>
    </source>
</evidence>
<dbReference type="InterPro" id="IPR058626">
    <property type="entry name" value="MdtA-like_b-barrel"/>
</dbReference>
<dbReference type="GO" id="GO:0046677">
    <property type="term" value="P:response to antibiotic"/>
    <property type="evidence" value="ECO:0007669"/>
    <property type="project" value="TreeGrafter"/>
</dbReference>
<dbReference type="Gene3D" id="2.40.50.100">
    <property type="match status" value="1"/>
</dbReference>
<organism evidence="5 6">
    <name type="scientific">Cyclobacterium amurskyense</name>
    <dbReference type="NCBI Taxonomy" id="320787"/>
    <lineage>
        <taxon>Bacteria</taxon>
        <taxon>Pseudomonadati</taxon>
        <taxon>Bacteroidota</taxon>
        <taxon>Cytophagia</taxon>
        <taxon>Cytophagales</taxon>
        <taxon>Cyclobacteriaceae</taxon>
        <taxon>Cyclobacterium</taxon>
    </lineage>
</organism>
<dbReference type="Gene3D" id="1.10.287.470">
    <property type="entry name" value="Helix hairpin bin"/>
    <property type="match status" value="1"/>
</dbReference>
<dbReference type="OrthoDB" id="9801814at2"/>
<evidence type="ECO:0000259" key="2">
    <source>
        <dbReference type="Pfam" id="PF25876"/>
    </source>
</evidence>
<keyword evidence="6" id="KW-1185">Reference proteome</keyword>
<dbReference type="SUPFAM" id="SSF111369">
    <property type="entry name" value="HlyD-like secretion proteins"/>
    <property type="match status" value="1"/>
</dbReference>
<evidence type="ECO:0000259" key="4">
    <source>
        <dbReference type="Pfam" id="PF25944"/>
    </source>
</evidence>
<dbReference type="AlphaFoldDB" id="A0A0H4PI91"/>
<accession>A0A0H4PI91</accession>
<dbReference type="GO" id="GO:0022857">
    <property type="term" value="F:transmembrane transporter activity"/>
    <property type="evidence" value="ECO:0007669"/>
    <property type="project" value="InterPro"/>
</dbReference>
<dbReference type="Pfam" id="PF25917">
    <property type="entry name" value="BSH_RND"/>
    <property type="match status" value="1"/>
</dbReference>
<dbReference type="Pfam" id="PF25944">
    <property type="entry name" value="Beta-barrel_RND"/>
    <property type="match status" value="1"/>
</dbReference>
<evidence type="ECO:0000313" key="5">
    <source>
        <dbReference type="EMBL" id="AKP52608.1"/>
    </source>
</evidence>
<gene>
    <name evidence="5" type="ORF">CA2015_3211</name>
</gene>
<feature type="domain" description="Multidrug resistance protein MdtA-like alpha-helical hairpin" evidence="2">
    <location>
        <begin position="107"/>
        <end position="176"/>
    </location>
</feature>
<evidence type="ECO:0000313" key="6">
    <source>
        <dbReference type="Proteomes" id="UP000036520"/>
    </source>
</evidence>
<sequence length="381" mass="42202">MRLIKLIFSENILLTTGIIALSLANYSCDSKGEQVKVETLSLPVTTVKKDSAITTFEYLGAIEGKVNVEIRPQVEGLLDQIHVDEGDFVEKGQLLFSINSQPYVERLKNAQAAVEVEKAKLENAKIEMERLQPLIDHEVISEVQMKTAQSNFGVAKASLAQAQALKATSEIDMQFTRIKAPVSGYIGLIPMRVGNLLSKGDDEPITTLSDISEVYVYFAMSESNYLFYKKMKEDSTARRLNPNVKLILADGTIHSEEGVIDADAGQIDRNTGAITLRAKFNNPDKLLRSGNTGKIILEQIHPNVLMVPQESITKVQDKTFVFTLMPDSTVRRKEVNISGKAGQNYILKPNNISEGETIIQSGVNKIKDGMKVEAYQQKQLP</sequence>
<protein>
    <submittedName>
        <fullName evidence="5">Efflux transporter, RND family, MFP subunit</fullName>
    </submittedName>
</protein>
<dbReference type="InterPro" id="IPR058624">
    <property type="entry name" value="MdtA-like_HH"/>
</dbReference>
<dbReference type="PANTHER" id="PTHR30158">
    <property type="entry name" value="ACRA/E-RELATED COMPONENT OF DRUG EFFLUX TRANSPORTER"/>
    <property type="match status" value="1"/>
</dbReference>
<feature type="domain" description="Multidrug resistance protein MdtA-like beta-barrel" evidence="4">
    <location>
        <begin position="214"/>
        <end position="295"/>
    </location>
</feature>
<feature type="domain" description="Multidrug resistance protein MdtA-like barrel-sandwich hybrid" evidence="3">
    <location>
        <begin position="68"/>
        <end position="207"/>
    </location>
</feature>
<dbReference type="InterPro" id="IPR058625">
    <property type="entry name" value="MdtA-like_BSH"/>
</dbReference>